<protein>
    <submittedName>
        <fullName evidence="2">Uncharacterized protein</fullName>
    </submittedName>
</protein>
<reference evidence="2" key="2">
    <citation type="submission" date="2023-05" db="EMBL/GenBank/DDBJ databases">
        <authorList>
            <consortium name="Lawrence Berkeley National Laboratory"/>
            <person name="Steindorff A."/>
            <person name="Hensen N."/>
            <person name="Bonometti L."/>
            <person name="Westerberg I."/>
            <person name="Brannstrom I.O."/>
            <person name="Guillou S."/>
            <person name="Cros-Aarteil S."/>
            <person name="Calhoun S."/>
            <person name="Haridas S."/>
            <person name="Kuo A."/>
            <person name="Mondo S."/>
            <person name="Pangilinan J."/>
            <person name="Riley R."/>
            <person name="Labutti K."/>
            <person name="Andreopoulos B."/>
            <person name="Lipzen A."/>
            <person name="Chen C."/>
            <person name="Yanf M."/>
            <person name="Daum C."/>
            <person name="Ng V."/>
            <person name="Clum A."/>
            <person name="Ohm R."/>
            <person name="Martin F."/>
            <person name="Silar P."/>
            <person name="Natvig D."/>
            <person name="Lalanne C."/>
            <person name="Gautier V."/>
            <person name="Ament-Velasquez S.L."/>
            <person name="Kruys A."/>
            <person name="Hutchinson M.I."/>
            <person name="Powell A.J."/>
            <person name="Barry K."/>
            <person name="Miller A.N."/>
            <person name="Grigoriev I.V."/>
            <person name="Debuchy R."/>
            <person name="Gladieux P."/>
            <person name="Thoren M.H."/>
            <person name="Johannesson H."/>
        </authorList>
    </citation>
    <scope>NUCLEOTIDE SEQUENCE</scope>
    <source>
        <strain evidence="2">CBS 532.94</strain>
    </source>
</reference>
<name>A0AAN7HBG3_9PEZI</name>
<proteinExistence type="predicted"/>
<feature type="region of interest" description="Disordered" evidence="1">
    <location>
        <begin position="262"/>
        <end position="316"/>
    </location>
</feature>
<evidence type="ECO:0000313" key="3">
    <source>
        <dbReference type="Proteomes" id="UP001303760"/>
    </source>
</evidence>
<feature type="region of interest" description="Disordered" evidence="1">
    <location>
        <begin position="135"/>
        <end position="189"/>
    </location>
</feature>
<organism evidence="2 3">
    <name type="scientific">Achaetomium macrosporum</name>
    <dbReference type="NCBI Taxonomy" id="79813"/>
    <lineage>
        <taxon>Eukaryota</taxon>
        <taxon>Fungi</taxon>
        <taxon>Dikarya</taxon>
        <taxon>Ascomycota</taxon>
        <taxon>Pezizomycotina</taxon>
        <taxon>Sordariomycetes</taxon>
        <taxon>Sordariomycetidae</taxon>
        <taxon>Sordariales</taxon>
        <taxon>Chaetomiaceae</taxon>
        <taxon>Achaetomium</taxon>
    </lineage>
</organism>
<evidence type="ECO:0000256" key="1">
    <source>
        <dbReference type="SAM" id="MobiDB-lite"/>
    </source>
</evidence>
<comment type="caution">
    <text evidence="2">The sequence shown here is derived from an EMBL/GenBank/DDBJ whole genome shotgun (WGS) entry which is preliminary data.</text>
</comment>
<dbReference type="AlphaFoldDB" id="A0AAN7HBG3"/>
<feature type="compositionally biased region" description="Polar residues" evidence="1">
    <location>
        <begin position="136"/>
        <end position="158"/>
    </location>
</feature>
<reference evidence="2" key="1">
    <citation type="journal article" date="2023" name="Mol. Phylogenet. Evol.">
        <title>Genome-scale phylogeny and comparative genomics of the fungal order Sordariales.</title>
        <authorList>
            <person name="Hensen N."/>
            <person name="Bonometti L."/>
            <person name="Westerberg I."/>
            <person name="Brannstrom I.O."/>
            <person name="Guillou S."/>
            <person name="Cros-Aarteil S."/>
            <person name="Calhoun S."/>
            <person name="Haridas S."/>
            <person name="Kuo A."/>
            <person name="Mondo S."/>
            <person name="Pangilinan J."/>
            <person name="Riley R."/>
            <person name="LaButti K."/>
            <person name="Andreopoulos B."/>
            <person name="Lipzen A."/>
            <person name="Chen C."/>
            <person name="Yan M."/>
            <person name="Daum C."/>
            <person name="Ng V."/>
            <person name="Clum A."/>
            <person name="Steindorff A."/>
            <person name="Ohm R.A."/>
            <person name="Martin F."/>
            <person name="Silar P."/>
            <person name="Natvig D.O."/>
            <person name="Lalanne C."/>
            <person name="Gautier V."/>
            <person name="Ament-Velasquez S.L."/>
            <person name="Kruys A."/>
            <person name="Hutchinson M.I."/>
            <person name="Powell A.J."/>
            <person name="Barry K."/>
            <person name="Miller A.N."/>
            <person name="Grigoriev I.V."/>
            <person name="Debuchy R."/>
            <person name="Gladieux P."/>
            <person name="Hiltunen Thoren M."/>
            <person name="Johannesson H."/>
        </authorList>
    </citation>
    <scope>NUCLEOTIDE SEQUENCE</scope>
    <source>
        <strain evidence="2">CBS 532.94</strain>
    </source>
</reference>
<accession>A0AAN7HBG3</accession>
<feature type="compositionally biased region" description="Basic and acidic residues" evidence="1">
    <location>
        <begin position="271"/>
        <end position="281"/>
    </location>
</feature>
<dbReference type="Proteomes" id="UP001303760">
    <property type="component" value="Unassembled WGS sequence"/>
</dbReference>
<keyword evidence="3" id="KW-1185">Reference proteome</keyword>
<evidence type="ECO:0000313" key="2">
    <source>
        <dbReference type="EMBL" id="KAK4235085.1"/>
    </source>
</evidence>
<sequence>MAVTFPFPKDGEEHHLIWIPAHSGTVSYDNIIPEYYFVYPEARRIFQSRARGEDLVEGGTFDTDRESYAQDRKLWCGRRGHLQEGRYSLSFNVTNFAAYSNRHVECELHRFVPTARTGGKDPCVVYLDFAAGGGRDSQSTAVTDELTSSGGQPTCSPQQRKKRGLSGIFKRPSQPVEKPRTKRASISSHRSLQLLPGDDFFANLRYLTIEFRDVEDADGHLVEADSSVADRLLKLFDQKWREGANRSPFSLPNPRFTTWNFDDLGESAVPSHEEQPRRTTRDVSPTALSPTHAHSPGSGRARTPSDLLGVQYGQSQ</sequence>
<dbReference type="EMBL" id="MU860299">
    <property type="protein sequence ID" value="KAK4235085.1"/>
    <property type="molecule type" value="Genomic_DNA"/>
</dbReference>
<gene>
    <name evidence="2" type="ORF">C8A03DRAFT_37092</name>
</gene>